<dbReference type="RefSeq" id="WP_069836563.1">
    <property type="nucleotide sequence ID" value="NZ_MDGQ01000005.1"/>
</dbReference>
<evidence type="ECO:0000313" key="3">
    <source>
        <dbReference type="Proteomes" id="UP000095552"/>
    </source>
</evidence>
<proteinExistence type="predicted"/>
<keyword evidence="3" id="KW-1185">Reference proteome</keyword>
<accession>A0A1E5T121</accession>
<dbReference type="Proteomes" id="UP000095552">
    <property type="component" value="Unassembled WGS sequence"/>
</dbReference>
<dbReference type="InterPro" id="IPR025631">
    <property type="entry name" value="Porin_10"/>
</dbReference>
<name>A0A1E5T121_9BACT</name>
<dbReference type="EMBL" id="MDGQ01000005">
    <property type="protein sequence ID" value="OEK05059.1"/>
    <property type="molecule type" value="Genomic_DNA"/>
</dbReference>
<evidence type="ECO:0008006" key="4">
    <source>
        <dbReference type="Google" id="ProtNLM"/>
    </source>
</evidence>
<comment type="caution">
    <text evidence="2">The sequence shown here is derived from an EMBL/GenBank/DDBJ whole genome shotgun (WGS) entry which is preliminary data.</text>
</comment>
<protein>
    <recommendedName>
        <fullName evidence="4">Porin</fullName>
    </recommendedName>
</protein>
<evidence type="ECO:0000313" key="2">
    <source>
        <dbReference type="EMBL" id="OEK05059.1"/>
    </source>
</evidence>
<dbReference type="STRING" id="1563681.BFP71_16710"/>
<organism evidence="2 3">
    <name type="scientific">Roseivirga misakiensis</name>
    <dbReference type="NCBI Taxonomy" id="1563681"/>
    <lineage>
        <taxon>Bacteria</taxon>
        <taxon>Pseudomonadati</taxon>
        <taxon>Bacteroidota</taxon>
        <taxon>Cytophagia</taxon>
        <taxon>Cytophagales</taxon>
        <taxon>Roseivirgaceae</taxon>
        <taxon>Roseivirga</taxon>
    </lineage>
</organism>
<feature type="chain" id="PRO_5009185803" description="Porin" evidence="1">
    <location>
        <begin position="21"/>
        <end position="638"/>
    </location>
</feature>
<evidence type="ECO:0000256" key="1">
    <source>
        <dbReference type="SAM" id="SignalP"/>
    </source>
</evidence>
<reference evidence="2 3" key="1">
    <citation type="submission" date="2016-08" db="EMBL/GenBank/DDBJ databases">
        <title>Draft genome of Fabibacter sp. strain SK-8.</title>
        <authorList>
            <person name="Wong S.-K."/>
            <person name="Hamasaki K."/>
            <person name="Yoshizawa S."/>
        </authorList>
    </citation>
    <scope>NUCLEOTIDE SEQUENCE [LARGE SCALE GENOMIC DNA]</scope>
    <source>
        <strain evidence="2 3">SK-8</strain>
    </source>
</reference>
<keyword evidence="1" id="KW-0732">Signal</keyword>
<sequence>MRNFFLIFILLSGLTQVTLAQSGLRNSESDSLLAARSRAREEAQVKKGSYSAKTTRFTYEENFKFNNIVFTNPDTIPDDLHHFTDLSKGGHLIQNLGNMGTAHRSLFFEPSKNIGRTSGYNVYNQFYTSPEQIKYYDTRSPFTDVSAAFGGGGRARTNVTFALNDTVHFNIGFNFNSIRSDKQLAFLTRGDNQVKSNDYNIFGFLRPKKLPKYLLLFNLTQFNHEVDEQGGIIDPNLENNPDTTFFGYQDANVILEDAMSSDRRGGFHIYQQYDLDSIFQVYHSLDFQEQITRYYDIYDRTDSDSLIYNEVDGQTTDTIAQRNTFREFVNEFGLKGRTKKFSYTAFYRNRLLSFDEFLADTKRTETEHYIGGTLRQQITPKIFLTASGEFLFGGGYFAEGKFTSDIFDATYSRISNRPSFLVSQFNGQQRQWNNSFDNQISDNIRGEIKLDFGKFRFRPSLRFNRIANYTYFNEDRVAAQNSNDLVLLSPGFELDWQISKKWLWKNTFYYNTVSGDAANTFRIPEFISQSQLAYRNMLFGGKMMFHGGVDLHMRSSYFGLGYDPTIQQFHLQNDFENDGFAKLDIFLNFKVQTVMIFARSNHLNQSLGLFGYQGYFITPFFTGNRQTLDIGVRWSFFD</sequence>
<dbReference type="AlphaFoldDB" id="A0A1E5T121"/>
<gene>
    <name evidence="2" type="ORF">BFP71_16710</name>
</gene>
<feature type="signal peptide" evidence="1">
    <location>
        <begin position="1"/>
        <end position="20"/>
    </location>
</feature>
<dbReference type="Pfam" id="PF14121">
    <property type="entry name" value="Porin_10"/>
    <property type="match status" value="1"/>
</dbReference>